<dbReference type="OrthoDB" id="1419899at2"/>
<evidence type="ECO:0000313" key="4">
    <source>
        <dbReference type="Proteomes" id="UP000295479"/>
    </source>
</evidence>
<proteinExistence type="predicted"/>
<dbReference type="Proteomes" id="UP000295479">
    <property type="component" value="Unassembled WGS sequence"/>
</dbReference>
<evidence type="ECO:0000313" key="3">
    <source>
        <dbReference type="EMBL" id="TDD98752.1"/>
    </source>
</evidence>
<evidence type="ECO:0000259" key="2">
    <source>
        <dbReference type="Pfam" id="PF13648"/>
    </source>
</evidence>
<gene>
    <name evidence="3" type="ORF">E0F76_06390</name>
</gene>
<dbReference type="PROSITE" id="PS51257">
    <property type="entry name" value="PROKAR_LIPOPROTEIN"/>
    <property type="match status" value="1"/>
</dbReference>
<sequence>MKKIKLLFVTVLVLSVFFSSCTKDEGPVDMALVIGKWNFNKTSFTQGVITTAESEYSGNEAGCSKDYIEIKSGGVAKAGDYTSGCVLSQQEGTWVANGNSLKVTVTGSSLGGDFQVVSVTNTEMVLKITTVQSGITITVNQTFTKA</sequence>
<feature type="chain" id="PRO_5020724184" description="Lipocalin-like domain-containing protein" evidence="1">
    <location>
        <begin position="23"/>
        <end position="146"/>
    </location>
</feature>
<dbReference type="EMBL" id="SMFK01000002">
    <property type="protein sequence ID" value="TDD98752.1"/>
    <property type="molecule type" value="Genomic_DNA"/>
</dbReference>
<feature type="domain" description="Lipocalin-like" evidence="2">
    <location>
        <begin position="34"/>
        <end position="126"/>
    </location>
</feature>
<dbReference type="AlphaFoldDB" id="A0A4R5CMJ3"/>
<evidence type="ECO:0000256" key="1">
    <source>
        <dbReference type="SAM" id="SignalP"/>
    </source>
</evidence>
<organism evidence="3 4">
    <name type="scientific">Flavobacterium cellulosilyticum</name>
    <dbReference type="NCBI Taxonomy" id="2541731"/>
    <lineage>
        <taxon>Bacteria</taxon>
        <taxon>Pseudomonadati</taxon>
        <taxon>Bacteroidota</taxon>
        <taxon>Flavobacteriia</taxon>
        <taxon>Flavobacteriales</taxon>
        <taxon>Flavobacteriaceae</taxon>
        <taxon>Flavobacterium</taxon>
    </lineage>
</organism>
<name>A0A4R5CMJ3_9FLAO</name>
<accession>A0A4R5CMJ3</accession>
<reference evidence="3 4" key="1">
    <citation type="submission" date="2019-03" db="EMBL/GenBank/DDBJ databases">
        <title>Flavobacterium AR-3-4 sp. nov. isolated from arctic soil.</title>
        <authorList>
            <person name="Chaudhary D.K."/>
        </authorList>
    </citation>
    <scope>NUCLEOTIDE SEQUENCE [LARGE SCALE GENOMIC DNA]</scope>
    <source>
        <strain evidence="3 4">AR-3-4</strain>
    </source>
</reference>
<keyword evidence="1" id="KW-0732">Signal</keyword>
<protein>
    <recommendedName>
        <fullName evidence="2">Lipocalin-like domain-containing protein</fullName>
    </recommendedName>
</protein>
<comment type="caution">
    <text evidence="3">The sequence shown here is derived from an EMBL/GenBank/DDBJ whole genome shotgun (WGS) entry which is preliminary data.</text>
</comment>
<dbReference type="RefSeq" id="WP_132002993.1">
    <property type="nucleotide sequence ID" value="NZ_SMFK01000002.1"/>
</dbReference>
<feature type="signal peptide" evidence="1">
    <location>
        <begin position="1"/>
        <end position="22"/>
    </location>
</feature>
<dbReference type="Pfam" id="PF13648">
    <property type="entry name" value="Lipocalin_4"/>
    <property type="match status" value="1"/>
</dbReference>
<keyword evidence="4" id="KW-1185">Reference proteome</keyword>
<dbReference type="InterPro" id="IPR024311">
    <property type="entry name" value="Lipocalin-like"/>
</dbReference>